<keyword evidence="2" id="KW-0547">Nucleotide-binding</keyword>
<organism evidence="4 5">
    <name type="scientific">Nitrosospira multiformis</name>
    <dbReference type="NCBI Taxonomy" id="1231"/>
    <lineage>
        <taxon>Bacteria</taxon>
        <taxon>Pseudomonadati</taxon>
        <taxon>Pseudomonadota</taxon>
        <taxon>Betaproteobacteria</taxon>
        <taxon>Nitrosomonadales</taxon>
        <taxon>Nitrosomonadaceae</taxon>
        <taxon>Nitrosospira</taxon>
    </lineage>
</organism>
<sequence>MKLEEYRHIAVEGPIGVGKTSLARRMAEYAGGQLLLERPEENPFLGKFYEDIRRYALPTQLFFLFQRANQLQDLTQIDLFTKTTISDFLLDKDPLFAGLTLNNAEYDLYRKIYRHLQPEAFTPDLVIYLQASPATLVERVKRRGSSYEQNISETYLWRLADSYARFFHHYEDAPLLIINSEHLNFVDSEEDFALLLRQVEQMRGPREYFNFGR</sequence>
<dbReference type="Proteomes" id="UP000183898">
    <property type="component" value="Unassembled WGS sequence"/>
</dbReference>
<evidence type="ECO:0000256" key="2">
    <source>
        <dbReference type="PIRSR" id="PIRSR000705-3"/>
    </source>
</evidence>
<dbReference type="InterPro" id="IPR031314">
    <property type="entry name" value="DNK_dom"/>
</dbReference>
<evidence type="ECO:0000313" key="4">
    <source>
        <dbReference type="EMBL" id="SEN37057.1"/>
    </source>
</evidence>
<dbReference type="PANTHER" id="PTHR10513">
    <property type="entry name" value="DEOXYNUCLEOSIDE KINASE"/>
    <property type="match status" value="1"/>
</dbReference>
<keyword evidence="4" id="KW-0808">Transferase</keyword>
<evidence type="ECO:0000313" key="5">
    <source>
        <dbReference type="Proteomes" id="UP000183898"/>
    </source>
</evidence>
<dbReference type="Pfam" id="PF01712">
    <property type="entry name" value="dNK"/>
    <property type="match status" value="1"/>
</dbReference>
<reference evidence="4 5" key="1">
    <citation type="submission" date="2016-10" db="EMBL/GenBank/DDBJ databases">
        <authorList>
            <person name="de Groot N.N."/>
        </authorList>
    </citation>
    <scope>NUCLEOTIDE SEQUENCE [LARGE SCALE GENOMIC DNA]</scope>
    <source>
        <strain evidence="4 5">Nl18</strain>
    </source>
</reference>
<feature type="binding site" evidence="2">
    <location>
        <begin position="183"/>
        <end position="185"/>
    </location>
    <ligand>
        <name>ATP</name>
        <dbReference type="ChEBI" id="CHEBI:30616"/>
    </ligand>
</feature>
<keyword evidence="4" id="KW-0418">Kinase</keyword>
<dbReference type="GO" id="GO:0019136">
    <property type="term" value="F:deoxynucleoside kinase activity"/>
    <property type="evidence" value="ECO:0007669"/>
    <property type="project" value="InterPro"/>
</dbReference>
<feature type="active site" description="Proton acceptor" evidence="1">
    <location>
        <position position="87"/>
    </location>
</feature>
<dbReference type="InterPro" id="IPR002624">
    <property type="entry name" value="DCK/DGK"/>
</dbReference>
<dbReference type="RefSeq" id="WP_074745244.1">
    <property type="nucleotide sequence ID" value="NZ_FOCT01000004.1"/>
</dbReference>
<dbReference type="InterPro" id="IPR050566">
    <property type="entry name" value="Deoxyribonucleoside_kinase"/>
</dbReference>
<protein>
    <submittedName>
        <fullName evidence="4">Deoxyadenosine/deoxycytidine kinase</fullName>
    </submittedName>
</protein>
<dbReference type="EMBL" id="FOCT01000004">
    <property type="protein sequence ID" value="SEN37057.1"/>
    <property type="molecule type" value="Genomic_DNA"/>
</dbReference>
<name>A0A1H8G0N0_9PROT</name>
<evidence type="ECO:0000256" key="1">
    <source>
        <dbReference type="PIRSR" id="PIRSR000705-1"/>
    </source>
</evidence>
<keyword evidence="2" id="KW-0067">ATP-binding</keyword>
<dbReference type="InterPro" id="IPR027417">
    <property type="entry name" value="P-loop_NTPase"/>
</dbReference>
<feature type="domain" description="Deoxynucleoside kinase" evidence="3">
    <location>
        <begin position="9"/>
        <end position="201"/>
    </location>
</feature>
<dbReference type="AlphaFoldDB" id="A0A1H8G0N0"/>
<evidence type="ECO:0000259" key="3">
    <source>
        <dbReference type="Pfam" id="PF01712"/>
    </source>
</evidence>
<dbReference type="GO" id="GO:0005737">
    <property type="term" value="C:cytoplasm"/>
    <property type="evidence" value="ECO:0007669"/>
    <property type="project" value="TreeGrafter"/>
</dbReference>
<feature type="binding site" evidence="2">
    <location>
        <begin position="139"/>
        <end position="143"/>
    </location>
    <ligand>
        <name>ATP</name>
        <dbReference type="ChEBI" id="CHEBI:30616"/>
    </ligand>
</feature>
<feature type="binding site" evidence="2">
    <location>
        <begin position="13"/>
        <end position="21"/>
    </location>
    <ligand>
        <name>ATP</name>
        <dbReference type="ChEBI" id="CHEBI:30616"/>
    </ligand>
</feature>
<dbReference type="PANTHER" id="PTHR10513:SF46">
    <property type="entry name" value="DEOXYGUANOSINE KINASE"/>
    <property type="match status" value="1"/>
</dbReference>
<dbReference type="PIRSF" id="PIRSF000705">
    <property type="entry name" value="DNK"/>
    <property type="match status" value="1"/>
</dbReference>
<accession>A0A1H8G0N0</accession>
<proteinExistence type="predicted"/>
<dbReference type="CDD" id="cd01673">
    <property type="entry name" value="dNK"/>
    <property type="match status" value="1"/>
</dbReference>
<dbReference type="SUPFAM" id="SSF52540">
    <property type="entry name" value="P-loop containing nucleoside triphosphate hydrolases"/>
    <property type="match status" value="1"/>
</dbReference>
<dbReference type="GO" id="GO:0005524">
    <property type="term" value="F:ATP binding"/>
    <property type="evidence" value="ECO:0007669"/>
    <property type="project" value="UniProtKB-KW"/>
</dbReference>
<dbReference type="Gene3D" id="3.40.50.300">
    <property type="entry name" value="P-loop containing nucleotide triphosphate hydrolases"/>
    <property type="match status" value="1"/>
</dbReference>
<gene>
    <name evidence="4" type="ORF">SAMN05216404_10445</name>
</gene>